<keyword evidence="5" id="KW-1185">Reference proteome</keyword>
<dbReference type="PROSITE" id="PS50179">
    <property type="entry name" value="VHS"/>
    <property type="match status" value="1"/>
</dbReference>
<feature type="compositionally biased region" description="Low complexity" evidence="2">
    <location>
        <begin position="206"/>
        <end position="226"/>
    </location>
</feature>
<dbReference type="SUPFAM" id="SSF48464">
    <property type="entry name" value="ENTH/VHS domain"/>
    <property type="match status" value="1"/>
</dbReference>
<dbReference type="InterPro" id="IPR008942">
    <property type="entry name" value="ENTH_VHS"/>
</dbReference>
<dbReference type="Proteomes" id="UP000799421">
    <property type="component" value="Unassembled WGS sequence"/>
</dbReference>
<accession>A0A6A7C0Q3</accession>
<dbReference type="Gene3D" id="1.25.40.90">
    <property type="match status" value="1"/>
</dbReference>
<dbReference type="GO" id="GO:0007034">
    <property type="term" value="P:vacuolar transport"/>
    <property type="evidence" value="ECO:0007669"/>
    <property type="project" value="UniProtKB-ARBA"/>
</dbReference>
<feature type="compositionally biased region" description="Low complexity" evidence="2">
    <location>
        <begin position="156"/>
        <end position="167"/>
    </location>
</feature>
<evidence type="ECO:0000313" key="4">
    <source>
        <dbReference type="EMBL" id="KAF2860579.1"/>
    </source>
</evidence>
<gene>
    <name evidence="4" type="ORF">K470DRAFT_270623</name>
</gene>
<dbReference type="InterPro" id="IPR045007">
    <property type="entry name" value="LSB5"/>
</dbReference>
<dbReference type="InterPro" id="IPR002014">
    <property type="entry name" value="VHS_dom"/>
</dbReference>
<feature type="region of interest" description="Disordered" evidence="2">
    <location>
        <begin position="142"/>
        <end position="261"/>
    </location>
</feature>
<sequence length="363" mass="40803">MSFKTPDTAVSEQIEFMIKPDIAEGDIGRFDDLVEVLGINSPIVATAAVYHISNNLKQNEKHKQIRLLVLLDNFLSSVGSKFPHNFSNNKLVKCLDWVASEAPDEDVRQKCQDMFARWAIAHKDSAESWRLSVRHRLVRRDERRRTRATVRRLQRESAQQEASQQRATWKETTQQEATREDATLQEAIQKDTSLKRTSTSHQGRLSTTPAHQSSQQTPSPTSPSSQREPTAPKMTKSNDLPSTQLAKPKHPAGPSQLERPNLHSQYRVFSDQTSGFANKLDAAIRSMELRQGDPAILPIVQEIKQNCNTVYEDLKREVNASKNPMEALFMREGFEKLEGAIARFDAAVELYAPDALAGQASSG</sequence>
<dbReference type="GO" id="GO:0043130">
    <property type="term" value="F:ubiquitin binding"/>
    <property type="evidence" value="ECO:0007669"/>
    <property type="project" value="InterPro"/>
</dbReference>
<dbReference type="EMBL" id="MU005980">
    <property type="protein sequence ID" value="KAF2860579.1"/>
    <property type="molecule type" value="Genomic_DNA"/>
</dbReference>
<comment type="subunit">
    <text evidence="1">Component of the ESCRT-0 complex composed of HSE1 and VPS27.</text>
</comment>
<dbReference type="AlphaFoldDB" id="A0A6A7C0Q3"/>
<reference evidence="4" key="1">
    <citation type="journal article" date="2020" name="Stud. Mycol.">
        <title>101 Dothideomycetes genomes: a test case for predicting lifestyles and emergence of pathogens.</title>
        <authorList>
            <person name="Haridas S."/>
            <person name="Albert R."/>
            <person name="Binder M."/>
            <person name="Bloem J."/>
            <person name="Labutti K."/>
            <person name="Salamov A."/>
            <person name="Andreopoulos B."/>
            <person name="Baker S."/>
            <person name="Barry K."/>
            <person name="Bills G."/>
            <person name="Bluhm B."/>
            <person name="Cannon C."/>
            <person name="Castanera R."/>
            <person name="Culley D."/>
            <person name="Daum C."/>
            <person name="Ezra D."/>
            <person name="Gonzalez J."/>
            <person name="Henrissat B."/>
            <person name="Kuo A."/>
            <person name="Liang C."/>
            <person name="Lipzen A."/>
            <person name="Lutzoni F."/>
            <person name="Magnuson J."/>
            <person name="Mondo S."/>
            <person name="Nolan M."/>
            <person name="Ohm R."/>
            <person name="Pangilinan J."/>
            <person name="Park H.-J."/>
            <person name="Ramirez L."/>
            <person name="Alfaro M."/>
            <person name="Sun H."/>
            <person name="Tritt A."/>
            <person name="Yoshinaga Y."/>
            <person name="Zwiers L.-H."/>
            <person name="Turgeon B."/>
            <person name="Goodwin S."/>
            <person name="Spatafora J."/>
            <person name="Crous P."/>
            <person name="Grigoriev I."/>
        </authorList>
    </citation>
    <scope>NUCLEOTIDE SEQUENCE</scope>
    <source>
        <strain evidence="4">CBS 480.64</strain>
    </source>
</reference>
<dbReference type="GO" id="GO:0051666">
    <property type="term" value="P:actin cortical patch localization"/>
    <property type="evidence" value="ECO:0007669"/>
    <property type="project" value="TreeGrafter"/>
</dbReference>
<proteinExistence type="predicted"/>
<dbReference type="OrthoDB" id="10068368at2759"/>
<evidence type="ECO:0000259" key="3">
    <source>
        <dbReference type="PROSITE" id="PS50179"/>
    </source>
</evidence>
<feature type="compositionally biased region" description="Polar residues" evidence="2">
    <location>
        <begin position="235"/>
        <end position="245"/>
    </location>
</feature>
<evidence type="ECO:0000256" key="1">
    <source>
        <dbReference type="ARBA" id="ARBA00011446"/>
    </source>
</evidence>
<feature type="compositionally biased region" description="Basic and acidic residues" evidence="2">
    <location>
        <begin position="177"/>
        <end position="194"/>
    </location>
</feature>
<evidence type="ECO:0000313" key="5">
    <source>
        <dbReference type="Proteomes" id="UP000799421"/>
    </source>
</evidence>
<dbReference type="PANTHER" id="PTHR47789">
    <property type="entry name" value="LAS SEVENTEEN-BINDING PROTEIN 5"/>
    <property type="match status" value="1"/>
</dbReference>
<dbReference type="GO" id="GO:0007015">
    <property type="term" value="P:actin filament organization"/>
    <property type="evidence" value="ECO:0007669"/>
    <property type="project" value="InterPro"/>
</dbReference>
<feature type="domain" description="VHS" evidence="3">
    <location>
        <begin position="17"/>
        <end position="161"/>
    </location>
</feature>
<feature type="compositionally biased region" description="Polar residues" evidence="2">
    <location>
        <begin position="195"/>
        <end position="205"/>
    </location>
</feature>
<dbReference type="GO" id="GO:0030479">
    <property type="term" value="C:actin cortical patch"/>
    <property type="evidence" value="ECO:0007669"/>
    <property type="project" value="TreeGrafter"/>
</dbReference>
<dbReference type="GO" id="GO:0006897">
    <property type="term" value="P:endocytosis"/>
    <property type="evidence" value="ECO:0007669"/>
    <property type="project" value="InterPro"/>
</dbReference>
<organism evidence="4 5">
    <name type="scientific">Piedraia hortae CBS 480.64</name>
    <dbReference type="NCBI Taxonomy" id="1314780"/>
    <lineage>
        <taxon>Eukaryota</taxon>
        <taxon>Fungi</taxon>
        <taxon>Dikarya</taxon>
        <taxon>Ascomycota</taxon>
        <taxon>Pezizomycotina</taxon>
        <taxon>Dothideomycetes</taxon>
        <taxon>Dothideomycetidae</taxon>
        <taxon>Capnodiales</taxon>
        <taxon>Piedraiaceae</taxon>
        <taxon>Piedraia</taxon>
    </lineage>
</organism>
<evidence type="ECO:0000256" key="2">
    <source>
        <dbReference type="SAM" id="MobiDB-lite"/>
    </source>
</evidence>
<dbReference type="PANTHER" id="PTHR47789:SF1">
    <property type="entry name" value="LAS SEVENTEEN-BINDING PROTEIN 5"/>
    <property type="match status" value="1"/>
</dbReference>
<name>A0A6A7C0Q3_9PEZI</name>
<protein>
    <recommendedName>
        <fullName evidence="3">VHS domain-containing protein</fullName>
    </recommendedName>
</protein>
<dbReference type="GO" id="GO:0035091">
    <property type="term" value="F:phosphatidylinositol binding"/>
    <property type="evidence" value="ECO:0007669"/>
    <property type="project" value="InterPro"/>
</dbReference>